<evidence type="ECO:0000313" key="2">
    <source>
        <dbReference type="Proteomes" id="UP000785679"/>
    </source>
</evidence>
<sequence>MWAQAKLGQSSFSASVQGKQISTLFGRSRKIFRFSRMDSCKNDLSRIGSIRSILRTPDMLRRTIPDGGRAGISRPNPDQTSSRISCLRTSFLLVRLMA</sequence>
<proteinExistence type="predicted"/>
<accession>A0A8J8NAX0</accession>
<reference evidence="1" key="1">
    <citation type="submission" date="2019-06" db="EMBL/GenBank/DDBJ databases">
        <authorList>
            <person name="Zheng W."/>
        </authorList>
    </citation>
    <scope>NUCLEOTIDE SEQUENCE</scope>
    <source>
        <strain evidence="1">QDHG01</strain>
    </source>
</reference>
<dbReference type="Proteomes" id="UP000785679">
    <property type="component" value="Unassembled WGS sequence"/>
</dbReference>
<keyword evidence="2" id="KW-1185">Reference proteome</keyword>
<name>A0A8J8NAX0_HALGN</name>
<gene>
    <name evidence="1" type="ORF">FGO68_gene15032</name>
</gene>
<organism evidence="1 2">
    <name type="scientific">Halteria grandinella</name>
    <dbReference type="NCBI Taxonomy" id="5974"/>
    <lineage>
        <taxon>Eukaryota</taxon>
        <taxon>Sar</taxon>
        <taxon>Alveolata</taxon>
        <taxon>Ciliophora</taxon>
        <taxon>Intramacronucleata</taxon>
        <taxon>Spirotrichea</taxon>
        <taxon>Stichotrichia</taxon>
        <taxon>Sporadotrichida</taxon>
        <taxon>Halteriidae</taxon>
        <taxon>Halteria</taxon>
    </lineage>
</organism>
<evidence type="ECO:0000313" key="1">
    <source>
        <dbReference type="EMBL" id="TNV71588.1"/>
    </source>
</evidence>
<protein>
    <submittedName>
        <fullName evidence="1">Uncharacterized protein</fullName>
    </submittedName>
</protein>
<dbReference type="EMBL" id="RRYP01029745">
    <property type="protein sequence ID" value="TNV71588.1"/>
    <property type="molecule type" value="Genomic_DNA"/>
</dbReference>
<dbReference type="AlphaFoldDB" id="A0A8J8NAX0"/>
<comment type="caution">
    <text evidence="1">The sequence shown here is derived from an EMBL/GenBank/DDBJ whole genome shotgun (WGS) entry which is preliminary data.</text>
</comment>